<name>A0A5J5GCQ4_9RHOB</name>
<protein>
    <submittedName>
        <fullName evidence="5">NAD(P)H-dependent oxidoreductase</fullName>
    </submittedName>
</protein>
<dbReference type="GO" id="GO:0005829">
    <property type="term" value="C:cytosol"/>
    <property type="evidence" value="ECO:0007669"/>
    <property type="project" value="TreeGrafter"/>
</dbReference>
<dbReference type="AlphaFoldDB" id="A0A5J5GCQ4"/>
<dbReference type="EMBL" id="VYQE01000006">
    <property type="protein sequence ID" value="KAA9005748.1"/>
    <property type="molecule type" value="Genomic_DNA"/>
</dbReference>
<dbReference type="PANTHER" id="PTHR10204">
    <property type="entry name" value="NAD P H OXIDOREDUCTASE-RELATED"/>
    <property type="match status" value="1"/>
</dbReference>
<accession>A0A5J5GCQ4</accession>
<dbReference type="Gene3D" id="3.40.50.360">
    <property type="match status" value="1"/>
</dbReference>
<organism evidence="5 6">
    <name type="scientific">Histidinibacterium aquaticum</name>
    <dbReference type="NCBI Taxonomy" id="2613962"/>
    <lineage>
        <taxon>Bacteria</taxon>
        <taxon>Pseudomonadati</taxon>
        <taxon>Pseudomonadota</taxon>
        <taxon>Alphaproteobacteria</taxon>
        <taxon>Rhodobacterales</taxon>
        <taxon>Paracoccaceae</taxon>
        <taxon>Histidinibacterium</taxon>
    </lineage>
</organism>
<evidence type="ECO:0000256" key="3">
    <source>
        <dbReference type="SAM" id="MobiDB-lite"/>
    </source>
</evidence>
<evidence type="ECO:0000256" key="2">
    <source>
        <dbReference type="ARBA" id="ARBA00023002"/>
    </source>
</evidence>
<evidence type="ECO:0000256" key="1">
    <source>
        <dbReference type="ARBA" id="ARBA00006252"/>
    </source>
</evidence>
<keyword evidence="6" id="KW-1185">Reference proteome</keyword>
<feature type="domain" description="Flavodoxin-like fold" evidence="4">
    <location>
        <begin position="3"/>
        <end position="207"/>
    </location>
</feature>
<evidence type="ECO:0000313" key="6">
    <source>
        <dbReference type="Proteomes" id="UP000326554"/>
    </source>
</evidence>
<dbReference type="SUPFAM" id="SSF52218">
    <property type="entry name" value="Flavoproteins"/>
    <property type="match status" value="1"/>
</dbReference>
<feature type="compositionally biased region" description="Basic and acidic residues" evidence="3">
    <location>
        <begin position="237"/>
        <end position="254"/>
    </location>
</feature>
<dbReference type="PANTHER" id="PTHR10204:SF34">
    <property type="entry name" value="NAD(P)H DEHYDROGENASE [QUINONE] 1 ISOFORM 1"/>
    <property type="match status" value="1"/>
</dbReference>
<evidence type="ECO:0000313" key="5">
    <source>
        <dbReference type="EMBL" id="KAA9005748.1"/>
    </source>
</evidence>
<dbReference type="InterPro" id="IPR029039">
    <property type="entry name" value="Flavoprotein-like_sf"/>
</dbReference>
<dbReference type="InterPro" id="IPR051545">
    <property type="entry name" value="NAD(P)H_dehydrogenase_qn"/>
</dbReference>
<comment type="caution">
    <text evidence="5">The sequence shown here is derived from an EMBL/GenBank/DDBJ whole genome shotgun (WGS) entry which is preliminary data.</text>
</comment>
<comment type="similarity">
    <text evidence="1">Belongs to the NAD(P)H dehydrogenase (quinone) family.</text>
</comment>
<evidence type="ECO:0000259" key="4">
    <source>
        <dbReference type="Pfam" id="PF02525"/>
    </source>
</evidence>
<dbReference type="Proteomes" id="UP000326554">
    <property type="component" value="Unassembled WGS sequence"/>
</dbReference>
<gene>
    <name evidence="5" type="ORF">F3S47_17785</name>
</gene>
<sequence>MTTTLIVLAHPEPRSFNGAWAEATRQACLAAGDTVLFSDLVQMGFDPVEAPRHYPTFDNRSNFDPLVVQEAAAERDVLPPDVVSEIERLRRADRVIFHFPIWWFSPPAVLKGWLDRVMSHGAVHDVGNRFDTGHFVGKKALFCVTTGSRASESAYNGKEGDIRMLLWPFAYALRYMGFTVLEPEIVHGVHGYHSGQRQKDMIARLDEVLTSQPKLIEAFGTRSAVPFNADQDFDEDGQLKPDRPSQSRFIRHDP</sequence>
<feature type="region of interest" description="Disordered" evidence="3">
    <location>
        <begin position="228"/>
        <end position="254"/>
    </location>
</feature>
<dbReference type="GO" id="GO:0003955">
    <property type="term" value="F:NAD(P)H dehydrogenase (quinone) activity"/>
    <property type="evidence" value="ECO:0007669"/>
    <property type="project" value="TreeGrafter"/>
</dbReference>
<dbReference type="Pfam" id="PF02525">
    <property type="entry name" value="Flavodoxin_2"/>
    <property type="match status" value="1"/>
</dbReference>
<keyword evidence="2" id="KW-0560">Oxidoreductase</keyword>
<dbReference type="InterPro" id="IPR003680">
    <property type="entry name" value="Flavodoxin_fold"/>
</dbReference>
<proteinExistence type="inferred from homology"/>
<dbReference type="RefSeq" id="WP_150446655.1">
    <property type="nucleotide sequence ID" value="NZ_VYQE01000006.1"/>
</dbReference>
<reference evidence="5 6" key="1">
    <citation type="submission" date="2019-09" db="EMBL/GenBank/DDBJ databases">
        <authorList>
            <person name="Park J.-S."/>
            <person name="Choi H.-J."/>
        </authorList>
    </citation>
    <scope>NUCLEOTIDE SEQUENCE [LARGE SCALE GENOMIC DNA]</scope>
    <source>
        <strain evidence="5 6">176SS1-4</strain>
    </source>
</reference>